<protein>
    <submittedName>
        <fullName evidence="1">Uncharacterized protein</fullName>
    </submittedName>
</protein>
<evidence type="ECO:0000313" key="1">
    <source>
        <dbReference type="EMBL" id="CBF70094.1"/>
    </source>
</evidence>
<keyword evidence="2" id="KW-1185">Reference proteome</keyword>
<dbReference type="HOGENOM" id="CLU_1461293_0_0_1"/>
<reference evidence="2" key="1">
    <citation type="journal article" date="2005" name="Nature">
        <title>Sequencing of Aspergillus nidulans and comparative analysis with A. fumigatus and A. oryzae.</title>
        <authorList>
            <person name="Galagan J.E."/>
            <person name="Calvo S.E."/>
            <person name="Cuomo C."/>
            <person name="Ma L.J."/>
            <person name="Wortman J.R."/>
            <person name="Batzoglou S."/>
            <person name="Lee S.I."/>
            <person name="Basturkmen M."/>
            <person name="Spevak C.C."/>
            <person name="Clutterbuck J."/>
            <person name="Kapitonov V."/>
            <person name="Jurka J."/>
            <person name="Scazzocchio C."/>
            <person name="Farman M."/>
            <person name="Butler J."/>
            <person name="Purcell S."/>
            <person name="Harris S."/>
            <person name="Braus G.H."/>
            <person name="Draht O."/>
            <person name="Busch S."/>
            <person name="D'Enfert C."/>
            <person name="Bouchier C."/>
            <person name="Goldman G.H."/>
            <person name="Bell-Pedersen D."/>
            <person name="Griffiths-Jones S."/>
            <person name="Doonan J.H."/>
            <person name="Yu J."/>
            <person name="Vienken K."/>
            <person name="Pain A."/>
            <person name="Freitag M."/>
            <person name="Selker E.U."/>
            <person name="Archer D.B."/>
            <person name="Penalva M.A."/>
            <person name="Oakley B.R."/>
            <person name="Momany M."/>
            <person name="Tanaka T."/>
            <person name="Kumagai T."/>
            <person name="Asai K."/>
            <person name="Machida M."/>
            <person name="Nierman W.C."/>
            <person name="Denning D.W."/>
            <person name="Caddick M."/>
            <person name="Hynes M."/>
            <person name="Paoletti M."/>
            <person name="Fischer R."/>
            <person name="Miller B."/>
            <person name="Dyer P."/>
            <person name="Sachs M.S."/>
            <person name="Osmani S.A."/>
            <person name="Birren B.W."/>
        </authorList>
    </citation>
    <scope>NUCLEOTIDE SEQUENCE [LARGE SCALE GENOMIC DNA]</scope>
    <source>
        <strain evidence="2">FGSC A4 / ATCC 38163 / CBS 112.46 / NRRL 194 / M139</strain>
    </source>
</reference>
<reference evidence="2" key="2">
    <citation type="journal article" date="2009" name="Fungal Genet. Biol.">
        <title>The 2008 update of the Aspergillus nidulans genome annotation: a community effort.</title>
        <authorList>
            <person name="Wortman J.R."/>
            <person name="Gilsenan J.M."/>
            <person name="Joardar V."/>
            <person name="Deegan J."/>
            <person name="Clutterbuck J."/>
            <person name="Andersen M.R."/>
            <person name="Archer D."/>
            <person name="Bencina M."/>
            <person name="Braus G."/>
            <person name="Coutinho P."/>
            <person name="von Dohren H."/>
            <person name="Doonan J."/>
            <person name="Driessen A.J."/>
            <person name="Durek P."/>
            <person name="Espeso E."/>
            <person name="Fekete E."/>
            <person name="Flipphi M."/>
            <person name="Estrada C.G."/>
            <person name="Geysens S."/>
            <person name="Goldman G."/>
            <person name="de Groot P.W."/>
            <person name="Hansen K."/>
            <person name="Harris S.D."/>
            <person name="Heinekamp T."/>
            <person name="Helmstaedt K."/>
            <person name="Henrissat B."/>
            <person name="Hofmann G."/>
            <person name="Homan T."/>
            <person name="Horio T."/>
            <person name="Horiuchi H."/>
            <person name="James S."/>
            <person name="Jones M."/>
            <person name="Karaffa L."/>
            <person name="Karanyi Z."/>
            <person name="Kato M."/>
            <person name="Keller N."/>
            <person name="Kelly D.E."/>
            <person name="Kiel J.A."/>
            <person name="Kim J.M."/>
            <person name="van der Klei I.J."/>
            <person name="Klis F.M."/>
            <person name="Kovalchuk A."/>
            <person name="Krasevec N."/>
            <person name="Kubicek C.P."/>
            <person name="Liu B."/>
            <person name="Maccabe A."/>
            <person name="Meyer V."/>
            <person name="Mirabito P."/>
            <person name="Miskei M."/>
            <person name="Mos M."/>
            <person name="Mullins J."/>
            <person name="Nelson D.R."/>
            <person name="Nielsen J."/>
            <person name="Oakley B.R."/>
            <person name="Osmani S.A."/>
            <person name="Pakula T."/>
            <person name="Paszewski A."/>
            <person name="Paulsen I."/>
            <person name="Pilsyk S."/>
            <person name="Pocsi I."/>
            <person name="Punt P.J."/>
            <person name="Ram A.F."/>
            <person name="Ren Q."/>
            <person name="Robellet X."/>
            <person name="Robson G."/>
            <person name="Seiboth B."/>
            <person name="van Solingen P."/>
            <person name="Specht T."/>
            <person name="Sun J."/>
            <person name="Taheri-Talesh N."/>
            <person name="Takeshita N."/>
            <person name="Ussery D."/>
            <person name="vanKuyk P.A."/>
            <person name="Visser H."/>
            <person name="van de Vondervoort P.J."/>
            <person name="de Vries R.P."/>
            <person name="Walton J."/>
            <person name="Xiang X."/>
            <person name="Xiong Y."/>
            <person name="Zeng A.P."/>
            <person name="Brandt B.W."/>
            <person name="Cornell M.J."/>
            <person name="van den Hondel C.A."/>
            <person name="Visser J."/>
            <person name="Oliver S.G."/>
            <person name="Turner G."/>
        </authorList>
    </citation>
    <scope>GENOME REANNOTATION</scope>
    <source>
        <strain evidence="2">FGSC A4 / ATCC 38163 / CBS 112.46 / NRRL 194 / M139</strain>
    </source>
</reference>
<dbReference type="OrthoDB" id="4451952at2759"/>
<sequence length="185" mass="21531">MCLFWITKYLCSCLYDEFYYPCSWASRNPETNPDPALRRASYPQNCHVRSVEEIIDCSVLCELCFEKLHDWVRKDCDIKKTLARNGTSPLVEQLGMLILLENEKLEQWKIFGKDSYRYMTVGIEELEKAERGVEMGIGVRRARKGNGRDAWKRATHYTQEETEKRELAASATGMGLDLNFWGLLE</sequence>
<dbReference type="InParanoid" id="Q5AZY6"/>
<proteinExistence type="predicted"/>
<dbReference type="AlphaFoldDB" id="Q5AZY6"/>
<dbReference type="KEGG" id="ani:ANIA_06144"/>
<organism evidence="1 2">
    <name type="scientific">Emericella nidulans (strain FGSC A4 / ATCC 38163 / CBS 112.46 / NRRL 194 / M139)</name>
    <name type="common">Aspergillus nidulans</name>
    <dbReference type="NCBI Taxonomy" id="227321"/>
    <lineage>
        <taxon>Eukaryota</taxon>
        <taxon>Fungi</taxon>
        <taxon>Dikarya</taxon>
        <taxon>Ascomycota</taxon>
        <taxon>Pezizomycotina</taxon>
        <taxon>Eurotiomycetes</taxon>
        <taxon>Eurotiomycetidae</taxon>
        <taxon>Eurotiales</taxon>
        <taxon>Aspergillaceae</taxon>
        <taxon>Aspergillus</taxon>
        <taxon>Aspergillus subgen. Nidulantes</taxon>
    </lineage>
</organism>
<evidence type="ECO:0000313" key="2">
    <source>
        <dbReference type="Proteomes" id="UP000000560"/>
    </source>
</evidence>
<dbReference type="Proteomes" id="UP000000560">
    <property type="component" value="Chromosome I"/>
</dbReference>
<gene>
    <name evidence="1" type="ORF">ANIA_06144</name>
</gene>
<dbReference type="VEuPathDB" id="FungiDB:AN6144"/>
<dbReference type="RefSeq" id="XP_663748.1">
    <property type="nucleotide sequence ID" value="XM_658656.1"/>
</dbReference>
<dbReference type="GeneID" id="2870875"/>
<accession>C8V2B1</accession>
<dbReference type="EMBL" id="BN001301">
    <property type="protein sequence ID" value="CBF70094.1"/>
    <property type="molecule type" value="Genomic_DNA"/>
</dbReference>
<accession>Q5AZY6</accession>
<name>Q5AZY6_EMENI</name>